<dbReference type="Proteomes" id="UP000310066">
    <property type="component" value="Unassembled WGS sequence"/>
</dbReference>
<dbReference type="Pfam" id="PF03358">
    <property type="entry name" value="FMN_red"/>
    <property type="match status" value="1"/>
</dbReference>
<comment type="caution">
    <text evidence="3">The sequence shown here is derived from an EMBL/GenBank/DDBJ whole genome shotgun (WGS) entry which is preliminary data.</text>
</comment>
<evidence type="ECO:0000313" key="3">
    <source>
        <dbReference type="EMBL" id="TKA23640.1"/>
    </source>
</evidence>
<dbReference type="AlphaFoldDB" id="A0A4U0TNR9"/>
<dbReference type="GO" id="GO:0016655">
    <property type="term" value="F:oxidoreductase activity, acting on NAD(P)H, quinone or similar compound as acceptor"/>
    <property type="evidence" value="ECO:0007669"/>
    <property type="project" value="TreeGrafter"/>
</dbReference>
<evidence type="ECO:0000259" key="2">
    <source>
        <dbReference type="Pfam" id="PF03358"/>
    </source>
</evidence>
<feature type="compositionally biased region" description="Basic and acidic residues" evidence="1">
    <location>
        <begin position="313"/>
        <end position="322"/>
    </location>
</feature>
<accession>A0A4U0TNR9</accession>
<feature type="domain" description="NADPH-dependent FMN reductase-like" evidence="2">
    <location>
        <begin position="106"/>
        <end position="172"/>
    </location>
</feature>
<dbReference type="InterPro" id="IPR029039">
    <property type="entry name" value="Flavoprotein-like_sf"/>
</dbReference>
<evidence type="ECO:0000256" key="1">
    <source>
        <dbReference type="SAM" id="MobiDB-lite"/>
    </source>
</evidence>
<dbReference type="SUPFAM" id="SSF52218">
    <property type="entry name" value="Flavoproteins"/>
    <property type="match status" value="1"/>
</dbReference>
<evidence type="ECO:0000313" key="4">
    <source>
        <dbReference type="Proteomes" id="UP000310066"/>
    </source>
</evidence>
<proteinExistence type="predicted"/>
<sequence length="322" mass="36110">LLSKDEDDAAVRSKYRQFLLGERVVRTDWVAKIELSTALKMVEADMVATCGDRLEVIVLFGSLRSRSYSRLLSFECAHILSRLGSDVRVFDTVGLPIKDDVQLEHHKTAVFKSQIDWIPLSTGSVRPTQGRTLPIARVSGGSQSFNTVNSLRILGRWMRMFAIPNQSSVPTAYTQFTDASDPIDNDAYVQAEGDSRMLPSGNRDRLVECIEEFVKFASIMRQHLNLFNDRYSERRDHEAKLDARADKNREEKKNDKAGQDGDAKIKNRPGRPESESKGLVLAGSVGKSIVNGSSKEYKTALAKSLPTTKTTSKKWEHSKESR</sequence>
<name>A0A4U0TNR9_9PEZI</name>
<feature type="non-terminal residue" evidence="3">
    <location>
        <position position="1"/>
    </location>
</feature>
<dbReference type="Gene3D" id="3.40.50.360">
    <property type="match status" value="2"/>
</dbReference>
<dbReference type="InterPro" id="IPR005025">
    <property type="entry name" value="FMN_Rdtase-like_dom"/>
</dbReference>
<dbReference type="PANTHER" id="PTHR43590">
    <property type="entry name" value="ARSENIC RESISTANCE PROTEIN ARSH (AFU_ORTHOLOGUE AFUA_5G15030)"/>
    <property type="match status" value="1"/>
</dbReference>
<feature type="compositionally biased region" description="Basic and acidic residues" evidence="1">
    <location>
        <begin position="235"/>
        <end position="276"/>
    </location>
</feature>
<dbReference type="OrthoDB" id="8300214at2759"/>
<organism evidence="3 4">
    <name type="scientific">Friedmanniomyces endolithicus</name>
    <dbReference type="NCBI Taxonomy" id="329885"/>
    <lineage>
        <taxon>Eukaryota</taxon>
        <taxon>Fungi</taxon>
        <taxon>Dikarya</taxon>
        <taxon>Ascomycota</taxon>
        <taxon>Pezizomycotina</taxon>
        <taxon>Dothideomycetes</taxon>
        <taxon>Dothideomycetidae</taxon>
        <taxon>Mycosphaerellales</taxon>
        <taxon>Teratosphaeriaceae</taxon>
        <taxon>Friedmanniomyces</taxon>
    </lineage>
</organism>
<gene>
    <name evidence="3" type="ORF">B0A54_17792</name>
</gene>
<feature type="compositionally biased region" description="Low complexity" evidence="1">
    <location>
        <begin position="299"/>
        <end position="310"/>
    </location>
</feature>
<dbReference type="STRING" id="329885.A0A4U0TNR9"/>
<feature type="region of interest" description="Disordered" evidence="1">
    <location>
        <begin position="235"/>
        <end position="322"/>
    </location>
</feature>
<protein>
    <recommendedName>
        <fullName evidence="2">NADPH-dependent FMN reductase-like domain-containing protein</fullName>
    </recommendedName>
</protein>
<dbReference type="EMBL" id="NAJP01000209">
    <property type="protein sequence ID" value="TKA23640.1"/>
    <property type="molecule type" value="Genomic_DNA"/>
</dbReference>
<reference evidence="3 4" key="1">
    <citation type="submission" date="2017-03" db="EMBL/GenBank/DDBJ databases">
        <title>Genomes of endolithic fungi from Antarctica.</title>
        <authorList>
            <person name="Coleine C."/>
            <person name="Masonjones S."/>
            <person name="Stajich J.E."/>
        </authorList>
    </citation>
    <scope>NUCLEOTIDE SEQUENCE [LARGE SCALE GENOMIC DNA]</scope>
    <source>
        <strain evidence="3 4">CCFEE 5311</strain>
    </source>
</reference>
<dbReference type="PANTHER" id="PTHR43590:SF1">
    <property type="entry name" value="ARSENIC RESISTANCE PROTEIN ARSH (AFU_ORTHOLOGUE AFUA_5G15030)"/>
    <property type="match status" value="1"/>
</dbReference>
<dbReference type="InterPro" id="IPR014063">
    <property type="entry name" value="Arsenate-R_ArsH"/>
</dbReference>